<dbReference type="PROSITE" id="PS50109">
    <property type="entry name" value="HIS_KIN"/>
    <property type="match status" value="1"/>
</dbReference>
<evidence type="ECO:0000256" key="5">
    <source>
        <dbReference type="ARBA" id="ARBA00022679"/>
    </source>
</evidence>
<keyword evidence="7" id="KW-0902">Two-component regulatory system</keyword>
<evidence type="ECO:0000256" key="3">
    <source>
        <dbReference type="ARBA" id="ARBA00012438"/>
    </source>
</evidence>
<comment type="subcellular location">
    <subcellularLocation>
        <location evidence="2">Cell membrane</location>
    </subcellularLocation>
</comment>
<dbReference type="SMART" id="SM00388">
    <property type="entry name" value="HisKA"/>
    <property type="match status" value="1"/>
</dbReference>
<feature type="compositionally biased region" description="Low complexity" evidence="9">
    <location>
        <begin position="564"/>
        <end position="583"/>
    </location>
</feature>
<evidence type="ECO:0000313" key="12">
    <source>
        <dbReference type="EMBL" id="GFN08844.1"/>
    </source>
</evidence>
<feature type="modified residue" description="4-aspartylphosphate" evidence="8">
    <location>
        <position position="132"/>
    </location>
</feature>
<dbReference type="SMART" id="SM00448">
    <property type="entry name" value="REC"/>
    <property type="match status" value="1"/>
</dbReference>
<dbReference type="CDD" id="cd00156">
    <property type="entry name" value="REC"/>
    <property type="match status" value="1"/>
</dbReference>
<evidence type="ECO:0000256" key="2">
    <source>
        <dbReference type="ARBA" id="ARBA00004236"/>
    </source>
</evidence>
<feature type="compositionally biased region" description="Basic residues" evidence="9">
    <location>
        <begin position="658"/>
        <end position="672"/>
    </location>
</feature>
<dbReference type="InterPro" id="IPR004358">
    <property type="entry name" value="Sig_transdc_His_kin-like_C"/>
</dbReference>
<evidence type="ECO:0000256" key="7">
    <source>
        <dbReference type="ARBA" id="ARBA00023012"/>
    </source>
</evidence>
<protein>
    <recommendedName>
        <fullName evidence="3">histidine kinase</fullName>
        <ecNumber evidence="3">2.7.13.3</ecNumber>
    </recommendedName>
</protein>
<dbReference type="PANTHER" id="PTHR43304:SF1">
    <property type="entry name" value="PAC DOMAIN-CONTAINING PROTEIN"/>
    <property type="match status" value="1"/>
</dbReference>
<dbReference type="Pfam" id="PF00072">
    <property type="entry name" value="Response_reg"/>
    <property type="match status" value="1"/>
</dbReference>
<evidence type="ECO:0000259" key="11">
    <source>
        <dbReference type="PROSITE" id="PS50110"/>
    </source>
</evidence>
<organism evidence="12 13">
    <name type="scientific">Streptomyces microflavus</name>
    <name type="common">Streptomyces lipmanii</name>
    <dbReference type="NCBI Taxonomy" id="1919"/>
    <lineage>
        <taxon>Bacteria</taxon>
        <taxon>Bacillati</taxon>
        <taxon>Actinomycetota</taxon>
        <taxon>Actinomycetes</taxon>
        <taxon>Kitasatosporales</taxon>
        <taxon>Streptomycetaceae</taxon>
        <taxon>Streptomyces</taxon>
    </lineage>
</organism>
<feature type="domain" description="Histidine kinase" evidence="10">
    <location>
        <begin position="765"/>
        <end position="980"/>
    </location>
</feature>
<evidence type="ECO:0000256" key="1">
    <source>
        <dbReference type="ARBA" id="ARBA00000085"/>
    </source>
</evidence>
<dbReference type="InterPro" id="IPR036457">
    <property type="entry name" value="PPM-type-like_dom_sf"/>
</dbReference>
<feature type="compositionally biased region" description="Basic and acidic residues" evidence="9">
    <location>
        <begin position="541"/>
        <end position="551"/>
    </location>
</feature>
<dbReference type="GO" id="GO:0000155">
    <property type="term" value="F:phosphorelay sensor kinase activity"/>
    <property type="evidence" value="ECO:0007669"/>
    <property type="project" value="InterPro"/>
</dbReference>
<dbReference type="PROSITE" id="PS50110">
    <property type="entry name" value="RESPONSE_REGULATORY"/>
    <property type="match status" value="1"/>
</dbReference>
<feature type="compositionally biased region" description="Basic and acidic residues" evidence="9">
    <location>
        <begin position="598"/>
        <end position="616"/>
    </location>
</feature>
<dbReference type="CDD" id="cd00082">
    <property type="entry name" value="HisKA"/>
    <property type="match status" value="1"/>
</dbReference>
<dbReference type="SMART" id="SM00331">
    <property type="entry name" value="PP2C_SIG"/>
    <property type="match status" value="1"/>
</dbReference>
<feature type="domain" description="Response regulatory" evidence="11">
    <location>
        <begin position="80"/>
        <end position="197"/>
    </location>
</feature>
<dbReference type="InterPro" id="IPR011006">
    <property type="entry name" value="CheY-like_superfamily"/>
</dbReference>
<dbReference type="Pfam" id="PF00512">
    <property type="entry name" value="HisKA"/>
    <property type="match status" value="1"/>
</dbReference>
<dbReference type="SUPFAM" id="SSF47384">
    <property type="entry name" value="Homodimeric domain of signal transducing histidine kinase"/>
    <property type="match status" value="1"/>
</dbReference>
<dbReference type="Gene3D" id="3.60.40.10">
    <property type="entry name" value="PPM-type phosphatase domain"/>
    <property type="match status" value="1"/>
</dbReference>
<comment type="caution">
    <text evidence="12">The sequence shown here is derived from an EMBL/GenBank/DDBJ whole genome shotgun (WGS) entry which is preliminary data.</text>
</comment>
<name>A0A7J0D3T4_STRMI</name>
<evidence type="ECO:0000256" key="6">
    <source>
        <dbReference type="ARBA" id="ARBA00022777"/>
    </source>
</evidence>
<dbReference type="PRINTS" id="PR00344">
    <property type="entry name" value="BCTRLSENSOR"/>
</dbReference>
<dbReference type="InterPro" id="IPR036097">
    <property type="entry name" value="HisK_dim/P_sf"/>
</dbReference>
<dbReference type="SMART" id="SM00387">
    <property type="entry name" value="HATPase_c"/>
    <property type="match status" value="1"/>
</dbReference>
<evidence type="ECO:0000259" key="10">
    <source>
        <dbReference type="PROSITE" id="PS50109"/>
    </source>
</evidence>
<dbReference type="Gene3D" id="3.30.565.10">
    <property type="entry name" value="Histidine kinase-like ATPase, C-terminal domain"/>
    <property type="match status" value="1"/>
</dbReference>
<proteinExistence type="predicted"/>
<evidence type="ECO:0000256" key="9">
    <source>
        <dbReference type="SAM" id="MobiDB-lite"/>
    </source>
</evidence>
<feature type="region of interest" description="Disordered" evidence="9">
    <location>
        <begin position="500"/>
        <end position="691"/>
    </location>
</feature>
<dbReference type="AlphaFoldDB" id="A0A7J0D3T4"/>
<dbReference type="Proteomes" id="UP000498740">
    <property type="component" value="Unassembled WGS sequence"/>
</dbReference>
<dbReference type="InterPro" id="IPR001789">
    <property type="entry name" value="Sig_transdc_resp-reg_receiver"/>
</dbReference>
<reference evidence="12 13" key="1">
    <citation type="submission" date="2020-05" db="EMBL/GenBank/DDBJ databases">
        <title>Whole genome shotgun sequence of Streptomyces microflavus NBRC 13062.</title>
        <authorList>
            <person name="Komaki H."/>
            <person name="Tamura T."/>
        </authorList>
    </citation>
    <scope>NUCLEOTIDE SEQUENCE [LARGE SCALE GENOMIC DNA]</scope>
    <source>
        <strain evidence="12 13">NBRC 13062</strain>
    </source>
</reference>
<sequence length="1004" mass="108666">MPDRFLSERRPAASAEAADHICFPTIGRMGWHRSCEGVEGLAESPMGMSLKPVGTVGIPAQQEITGDPSPSTLLWNVDATILLVEDDAGDALLVEEMLTDSELDSALTWRKSLAEARAFLRTCATPVCVLLDLHLPDVNGLDAVRQILESDSDAAIVVLTGLDESGTGLRAVAGGAQDYLVKGRLDPEMLSRAIRYALQRKEVERAAAALRSNQLIAQENARLERGLLPVPLLRDDRFQARARYEPGRVHGLLSGDFYDVVQTADGAVHAVIGDVSGHSAAEAALGVCLRVAWRTAVLCGTSHLEQIELLEKILVAERSDSHVFATMTSLTFASDGRSAQIVRAGHPGLLLRRGEEVRWVEPAGGMALGLLPGMGRWPTVDLPLAPGDGLVLFTDGLFEGRTGPDSRLGEEGLLAMAQAHGNLPGRRFIDALVAGATEGAAPTADLRTMWPYCIWAGDRNFHEYARQGRSGTHRHGRTALGAELGAPDPRRIHRGRLRLPGGRRARAGPDVRPNQRSGRPNTARAVGLLPAAERPAGPGDRGTRFRADGRRLVPRTVRGGQGRRAGAAGPRPAAGRRAGAVRQGSRRHRGRCAAVAREQSRAADEAGPRTRAEGVRRVGAAAEQQGGFRRAAACLHRPTEPSRRSPRRRAGRPERSAHHPRPGAVRARRRLRPDRGGAQCAAAPGGGRPAEPVARRLRAGAVGSLRAADRDQGALRRPGRGRAVEDMRRRLVDELDGAQSRETLLAEQTEELRRSNSELEQFAYVASHDLQEPLRKVASFCQLLEKRYGQELDDRGKQYIAFAVDGAKRMQVLINDLLTFSRVGRVHDSWKPVDLGKALDRALGNLTLAVEESGAVVERPETLPELVGDSTALTMVWQNLIGNAVKFRREDVECRITVDCLREDGDWHLTVSDNGIGIAPEFADKVFVIFQRLHARDEYEGTGIGLALCRKIIEFHGGRIWLDAGAGEGTRIHFTLPVAPDAPQHTTAELLAPAPSISQPGDPS</sequence>
<dbReference type="InterPro" id="IPR003661">
    <property type="entry name" value="HisK_dim/P_dom"/>
</dbReference>
<dbReference type="PANTHER" id="PTHR43304">
    <property type="entry name" value="PHYTOCHROME-LIKE PROTEIN CPH1"/>
    <property type="match status" value="1"/>
</dbReference>
<keyword evidence="6" id="KW-0418">Kinase</keyword>
<dbReference type="Pfam" id="PF07228">
    <property type="entry name" value="SpoIIE"/>
    <property type="match status" value="1"/>
</dbReference>
<accession>A0A7J0D3T4</accession>
<comment type="catalytic activity">
    <reaction evidence="1">
        <text>ATP + protein L-histidine = ADP + protein N-phospho-L-histidine.</text>
        <dbReference type="EC" id="2.7.13.3"/>
    </reaction>
</comment>
<keyword evidence="4 8" id="KW-0597">Phosphoprotein</keyword>
<dbReference type="InterPro" id="IPR036890">
    <property type="entry name" value="HATPase_C_sf"/>
</dbReference>
<evidence type="ECO:0000256" key="8">
    <source>
        <dbReference type="PROSITE-ProRule" id="PRU00169"/>
    </source>
</evidence>
<dbReference type="InterPro" id="IPR003594">
    <property type="entry name" value="HATPase_dom"/>
</dbReference>
<gene>
    <name evidence="12" type="ORF">Smic_74000</name>
</gene>
<keyword evidence="5" id="KW-0808">Transferase</keyword>
<dbReference type="GO" id="GO:0005886">
    <property type="term" value="C:plasma membrane"/>
    <property type="evidence" value="ECO:0007669"/>
    <property type="project" value="UniProtKB-SubCell"/>
</dbReference>
<dbReference type="InterPro" id="IPR005467">
    <property type="entry name" value="His_kinase_dom"/>
</dbReference>
<dbReference type="Gene3D" id="3.40.50.2300">
    <property type="match status" value="1"/>
</dbReference>
<dbReference type="FunFam" id="3.30.565.10:FF:000006">
    <property type="entry name" value="Sensor histidine kinase WalK"/>
    <property type="match status" value="1"/>
</dbReference>
<dbReference type="SUPFAM" id="SSF52172">
    <property type="entry name" value="CheY-like"/>
    <property type="match status" value="1"/>
</dbReference>
<evidence type="ECO:0000313" key="13">
    <source>
        <dbReference type="Proteomes" id="UP000498740"/>
    </source>
</evidence>
<dbReference type="InterPro" id="IPR052162">
    <property type="entry name" value="Sensor_kinase/Photoreceptor"/>
</dbReference>
<dbReference type="InterPro" id="IPR001932">
    <property type="entry name" value="PPM-type_phosphatase-like_dom"/>
</dbReference>
<dbReference type="Pfam" id="PF02518">
    <property type="entry name" value="HATPase_c"/>
    <property type="match status" value="1"/>
</dbReference>
<dbReference type="Gene3D" id="1.10.287.130">
    <property type="match status" value="1"/>
</dbReference>
<dbReference type="EC" id="2.7.13.3" evidence="3"/>
<evidence type="ECO:0000256" key="4">
    <source>
        <dbReference type="ARBA" id="ARBA00022553"/>
    </source>
</evidence>
<dbReference type="EMBL" id="BLWD01000001">
    <property type="protein sequence ID" value="GFN08844.1"/>
    <property type="molecule type" value="Genomic_DNA"/>
</dbReference>
<dbReference type="SUPFAM" id="SSF81606">
    <property type="entry name" value="PP2C-like"/>
    <property type="match status" value="1"/>
</dbReference>
<dbReference type="SUPFAM" id="SSF55874">
    <property type="entry name" value="ATPase domain of HSP90 chaperone/DNA topoisomerase II/histidine kinase"/>
    <property type="match status" value="1"/>
</dbReference>